<evidence type="ECO:0008006" key="7">
    <source>
        <dbReference type="Google" id="ProtNLM"/>
    </source>
</evidence>
<dbReference type="HOGENOM" id="CLU_005688_3_2_1"/>
<dbReference type="Pfam" id="PF04389">
    <property type="entry name" value="Peptidase_M28"/>
    <property type="match status" value="1"/>
</dbReference>
<organism evidence="5 6">
    <name type="scientific">Strigamia maritima</name>
    <name type="common">European centipede</name>
    <name type="synonym">Geophilus maritimus</name>
    <dbReference type="NCBI Taxonomy" id="126957"/>
    <lineage>
        <taxon>Eukaryota</taxon>
        <taxon>Metazoa</taxon>
        <taxon>Ecdysozoa</taxon>
        <taxon>Arthropoda</taxon>
        <taxon>Myriapoda</taxon>
        <taxon>Chilopoda</taxon>
        <taxon>Pleurostigmophora</taxon>
        <taxon>Geophilomorpha</taxon>
        <taxon>Linotaeniidae</taxon>
        <taxon>Strigamia</taxon>
    </lineage>
</organism>
<comment type="similarity">
    <text evidence="1">Belongs to the peptidase M28 family. M28B subfamily.</text>
</comment>
<dbReference type="Gene3D" id="1.20.930.40">
    <property type="entry name" value="Transferrin receptor-like, dimerisation domain"/>
    <property type="match status" value="1"/>
</dbReference>
<proteinExistence type="inferred from homology"/>
<dbReference type="PANTHER" id="PTHR10404:SF77">
    <property type="entry name" value="GLUTAMATE CARBOXYPEPTIDASE 2 HOMOLOG"/>
    <property type="match status" value="1"/>
</dbReference>
<name>T1J5S6_STRMM</name>
<evidence type="ECO:0000259" key="3">
    <source>
        <dbReference type="Pfam" id="PF04253"/>
    </source>
</evidence>
<dbReference type="Pfam" id="PF02225">
    <property type="entry name" value="PA"/>
    <property type="match status" value="1"/>
</dbReference>
<evidence type="ECO:0000259" key="4">
    <source>
        <dbReference type="Pfam" id="PF04389"/>
    </source>
</evidence>
<dbReference type="GO" id="GO:0004180">
    <property type="term" value="F:carboxypeptidase activity"/>
    <property type="evidence" value="ECO:0007669"/>
    <property type="project" value="TreeGrafter"/>
</dbReference>
<evidence type="ECO:0000259" key="2">
    <source>
        <dbReference type="Pfam" id="PF02225"/>
    </source>
</evidence>
<dbReference type="EMBL" id="JH431868">
    <property type="status" value="NOT_ANNOTATED_CDS"/>
    <property type="molecule type" value="Genomic_DNA"/>
</dbReference>
<keyword evidence="6" id="KW-1185">Reference proteome</keyword>
<dbReference type="OMA" id="PTYHTGY"/>
<dbReference type="Proteomes" id="UP000014500">
    <property type="component" value="Unassembled WGS sequence"/>
</dbReference>
<dbReference type="Pfam" id="PF04253">
    <property type="entry name" value="TFR_dimer"/>
    <property type="match status" value="1"/>
</dbReference>
<dbReference type="SUPFAM" id="SSF47672">
    <property type="entry name" value="Transferrin receptor-like dimerisation domain"/>
    <property type="match status" value="1"/>
</dbReference>
<dbReference type="EnsemblMetazoa" id="SMAR008982-RA">
    <property type="protein sequence ID" value="SMAR008982-PA"/>
    <property type="gene ID" value="SMAR008982"/>
</dbReference>
<feature type="domain" description="Peptidase M28" evidence="4">
    <location>
        <begin position="356"/>
        <end position="553"/>
    </location>
</feature>
<evidence type="ECO:0000256" key="1">
    <source>
        <dbReference type="ARBA" id="ARBA00005634"/>
    </source>
</evidence>
<dbReference type="InterPro" id="IPR039373">
    <property type="entry name" value="Peptidase_M28B"/>
</dbReference>
<dbReference type="SUPFAM" id="SSF53187">
    <property type="entry name" value="Zn-dependent exopeptidases"/>
    <property type="match status" value="1"/>
</dbReference>
<dbReference type="InterPro" id="IPR007365">
    <property type="entry name" value="TFR-like_dimer_dom"/>
</dbReference>
<reference evidence="5" key="2">
    <citation type="submission" date="2015-02" db="UniProtKB">
        <authorList>
            <consortium name="EnsemblMetazoa"/>
        </authorList>
    </citation>
    <scope>IDENTIFICATION</scope>
</reference>
<dbReference type="InterPro" id="IPR003137">
    <property type="entry name" value="PA_domain"/>
</dbReference>
<dbReference type="InterPro" id="IPR036757">
    <property type="entry name" value="TFR-like_dimer_dom_sf"/>
</dbReference>
<reference evidence="6" key="1">
    <citation type="submission" date="2011-05" db="EMBL/GenBank/DDBJ databases">
        <authorList>
            <person name="Richards S.R."/>
            <person name="Qu J."/>
            <person name="Jiang H."/>
            <person name="Jhangiani S.N."/>
            <person name="Agravi P."/>
            <person name="Goodspeed R."/>
            <person name="Gross S."/>
            <person name="Mandapat C."/>
            <person name="Jackson L."/>
            <person name="Mathew T."/>
            <person name="Pu L."/>
            <person name="Thornton R."/>
            <person name="Saada N."/>
            <person name="Wilczek-Boney K.B."/>
            <person name="Lee S."/>
            <person name="Kovar C."/>
            <person name="Wu Y."/>
            <person name="Scherer S.E."/>
            <person name="Worley K.C."/>
            <person name="Muzny D.M."/>
            <person name="Gibbs R."/>
        </authorList>
    </citation>
    <scope>NUCLEOTIDE SEQUENCE</scope>
    <source>
        <strain evidence="6">Brora</strain>
    </source>
</reference>
<dbReference type="Gene3D" id="3.40.630.10">
    <property type="entry name" value="Zn peptidases"/>
    <property type="match status" value="1"/>
</dbReference>
<dbReference type="Gene3D" id="3.50.30.30">
    <property type="match status" value="1"/>
</dbReference>
<dbReference type="CDD" id="cd02121">
    <property type="entry name" value="PA_GCPII_like"/>
    <property type="match status" value="1"/>
</dbReference>
<dbReference type="STRING" id="126957.T1J5S6"/>
<dbReference type="eggNOG" id="KOG2195">
    <property type="taxonomic scope" value="Eukaryota"/>
</dbReference>
<evidence type="ECO:0000313" key="5">
    <source>
        <dbReference type="EnsemblMetazoa" id="SMAR008982-PA"/>
    </source>
</evidence>
<dbReference type="SUPFAM" id="SSF52025">
    <property type="entry name" value="PA domain"/>
    <property type="match status" value="1"/>
</dbReference>
<dbReference type="FunFam" id="3.50.30.30:FF:000045">
    <property type="entry name" value="Predicted protein"/>
    <property type="match status" value="1"/>
</dbReference>
<dbReference type="FunFam" id="3.40.630.10:FF:000101">
    <property type="entry name" value="N-acetylated alpha-linked acidic dipeptidase like 1"/>
    <property type="match status" value="1"/>
</dbReference>
<accession>T1J5S6</accession>
<sequence>MSMRLSIRAAVLVGLLALVVGLAMGLLLGFFLTSRPDSNNDDKVELLRSLGVDGWSENPEINQRILDLIDPDRIRENLRFLSKVPHLAGTETDNQLAFQIRDRWLRHLDSVQLIPYDVLLSYTNPKKPNIVQLLGLNGKVLFNSSCREEVLRPEDDHGELNDAYHAYSPSGTVQGDLVFANQGTEEDYSVLKENKVKVAGNIVLVKEGGMSTGNKIKIAQDHGAIGVITYPAPAEVAPRGMEANQVYPYTTSLPGTGIVRSSVAIQVGDPLTPGYPSINGAYRLPLKDALLPRIPSQPISYNDAYVLLKDLKGEEIPELWQGDFNVTYRFGPGFTQRYQKVRMDVNNQNIRTPSFNVIGMIKGSIESDRYIILGNHRDAWGVGALDPSSGTAMLLEVTRVFGQLLKEGWRPRRTIVFCSWGAEEFGLIGSTEWVEEKLPKLQTGAVAYINTDICVMGNTFTTMLSPVLKNAILDVTKMIPDPEKIHSSLFAAWTAGDDSSESEPKMDQLGPYSDFAPFIFHAGIPVLDFNWQPALENQTGGVYPTYHTGYETFYLMEKLIDPTFKRHQSCGHVAALMVRYMADSALLPLSVTQMAKGVKEEIEKYFVELQEPMSERGVPVSTLYEAVHNFTQVAEEWQAEVDKINRQNPIAMRMANDQMMAVERAFVSLPNTKAQDWFSRHRLFSSVAAVLNLFDDIENAKNKKEENKFWQEVHRHVSDLLIVVHQAADILRTDTI</sequence>
<protein>
    <recommendedName>
        <fullName evidence="7">Peptidase M28 domain-containing protein</fullName>
    </recommendedName>
</protein>
<feature type="domain" description="PA" evidence="2">
    <location>
        <begin position="173"/>
        <end position="262"/>
    </location>
</feature>
<dbReference type="InterPro" id="IPR007484">
    <property type="entry name" value="Peptidase_M28"/>
</dbReference>
<dbReference type="PANTHER" id="PTHR10404">
    <property type="entry name" value="N-ACETYLATED-ALPHA-LINKED ACIDIC DIPEPTIDASE"/>
    <property type="match status" value="1"/>
</dbReference>
<dbReference type="AlphaFoldDB" id="T1J5S6"/>
<dbReference type="CDD" id="cd08022">
    <property type="entry name" value="M28_PSMA_like"/>
    <property type="match status" value="1"/>
</dbReference>
<evidence type="ECO:0000313" key="6">
    <source>
        <dbReference type="Proteomes" id="UP000014500"/>
    </source>
</evidence>
<feature type="domain" description="Transferrin receptor-like dimerisation" evidence="3">
    <location>
        <begin position="620"/>
        <end position="732"/>
    </location>
</feature>
<dbReference type="PhylomeDB" id="T1J5S6"/>
<dbReference type="InterPro" id="IPR046450">
    <property type="entry name" value="PA_dom_sf"/>
</dbReference>